<evidence type="ECO:0000313" key="2">
    <source>
        <dbReference type="EMBL" id="JAH34750.1"/>
    </source>
</evidence>
<organism evidence="2">
    <name type="scientific">Anguilla anguilla</name>
    <name type="common">European freshwater eel</name>
    <name type="synonym">Muraena anguilla</name>
    <dbReference type="NCBI Taxonomy" id="7936"/>
    <lineage>
        <taxon>Eukaryota</taxon>
        <taxon>Metazoa</taxon>
        <taxon>Chordata</taxon>
        <taxon>Craniata</taxon>
        <taxon>Vertebrata</taxon>
        <taxon>Euteleostomi</taxon>
        <taxon>Actinopterygii</taxon>
        <taxon>Neopterygii</taxon>
        <taxon>Teleostei</taxon>
        <taxon>Anguilliformes</taxon>
        <taxon>Anguillidae</taxon>
        <taxon>Anguilla</taxon>
    </lineage>
</organism>
<feature type="region of interest" description="Disordered" evidence="1">
    <location>
        <begin position="1"/>
        <end position="22"/>
    </location>
</feature>
<feature type="compositionally biased region" description="Polar residues" evidence="1">
    <location>
        <begin position="11"/>
        <end position="22"/>
    </location>
</feature>
<protein>
    <submittedName>
        <fullName evidence="2">Uncharacterized protein</fullName>
    </submittedName>
</protein>
<sequence>MRKKKHEHSTNKMILTNLSFVT</sequence>
<proteinExistence type="predicted"/>
<reference evidence="2" key="1">
    <citation type="submission" date="2014-11" db="EMBL/GenBank/DDBJ databases">
        <authorList>
            <person name="Amaro Gonzalez C."/>
        </authorList>
    </citation>
    <scope>NUCLEOTIDE SEQUENCE</scope>
</reference>
<evidence type="ECO:0000256" key="1">
    <source>
        <dbReference type="SAM" id="MobiDB-lite"/>
    </source>
</evidence>
<reference evidence="2" key="2">
    <citation type="journal article" date="2015" name="Fish Shellfish Immunol.">
        <title>Early steps in the European eel (Anguilla anguilla)-Vibrio vulnificus interaction in the gills: Role of the RtxA13 toxin.</title>
        <authorList>
            <person name="Callol A."/>
            <person name="Pajuelo D."/>
            <person name="Ebbesson L."/>
            <person name="Teles M."/>
            <person name="MacKenzie S."/>
            <person name="Amaro C."/>
        </authorList>
    </citation>
    <scope>NUCLEOTIDE SEQUENCE</scope>
</reference>
<name>A0A0E9S275_ANGAN</name>
<accession>A0A0E9S275</accession>
<dbReference type="AlphaFoldDB" id="A0A0E9S275"/>
<dbReference type="EMBL" id="GBXM01073827">
    <property type="protein sequence ID" value="JAH34750.1"/>
    <property type="molecule type" value="Transcribed_RNA"/>
</dbReference>